<comment type="caution">
    <text evidence="2">The sequence shown here is derived from an EMBL/GenBank/DDBJ whole genome shotgun (WGS) entry which is preliminary data.</text>
</comment>
<name>A0A8X6PJS5_NEPPI</name>
<dbReference type="EMBL" id="BMAW01070763">
    <property type="protein sequence ID" value="GFT74975.1"/>
    <property type="molecule type" value="Genomic_DNA"/>
</dbReference>
<dbReference type="OrthoDB" id="6434384at2759"/>
<sequence>MNFLHQEVKGEEMLNVARTGFDSHQNPQRKEFQNEQLKQSGKSSTVSALVSLQKPGKKDCIFCDESHPKERCFLAKKMTLAAKQKLLLEIVGHISEFCNVKN</sequence>
<evidence type="ECO:0000313" key="2">
    <source>
        <dbReference type="EMBL" id="GFT74975.1"/>
    </source>
</evidence>
<protein>
    <submittedName>
        <fullName evidence="2">DUF1758 domain-containing protein</fullName>
    </submittedName>
</protein>
<dbReference type="Proteomes" id="UP000887013">
    <property type="component" value="Unassembled WGS sequence"/>
</dbReference>
<accession>A0A8X6PJS5</accession>
<reference evidence="2" key="1">
    <citation type="submission" date="2020-08" db="EMBL/GenBank/DDBJ databases">
        <title>Multicomponent nature underlies the extraordinary mechanical properties of spider dragline silk.</title>
        <authorList>
            <person name="Kono N."/>
            <person name="Nakamura H."/>
            <person name="Mori M."/>
            <person name="Yoshida Y."/>
            <person name="Ohtoshi R."/>
            <person name="Malay A.D."/>
            <person name="Moran D.A.P."/>
            <person name="Tomita M."/>
            <person name="Numata K."/>
            <person name="Arakawa K."/>
        </authorList>
    </citation>
    <scope>NUCLEOTIDE SEQUENCE</scope>
</reference>
<gene>
    <name evidence="2" type="primary">AVEN_158651_1</name>
    <name evidence="2" type="ORF">NPIL_640611</name>
</gene>
<evidence type="ECO:0000256" key="1">
    <source>
        <dbReference type="SAM" id="MobiDB-lite"/>
    </source>
</evidence>
<feature type="region of interest" description="Disordered" evidence="1">
    <location>
        <begin position="15"/>
        <end position="40"/>
    </location>
</feature>
<dbReference type="AlphaFoldDB" id="A0A8X6PJS5"/>
<keyword evidence="3" id="KW-1185">Reference proteome</keyword>
<evidence type="ECO:0000313" key="3">
    <source>
        <dbReference type="Proteomes" id="UP000887013"/>
    </source>
</evidence>
<organism evidence="2 3">
    <name type="scientific">Nephila pilipes</name>
    <name type="common">Giant wood spider</name>
    <name type="synonym">Nephila maculata</name>
    <dbReference type="NCBI Taxonomy" id="299642"/>
    <lineage>
        <taxon>Eukaryota</taxon>
        <taxon>Metazoa</taxon>
        <taxon>Ecdysozoa</taxon>
        <taxon>Arthropoda</taxon>
        <taxon>Chelicerata</taxon>
        <taxon>Arachnida</taxon>
        <taxon>Araneae</taxon>
        <taxon>Araneomorphae</taxon>
        <taxon>Entelegynae</taxon>
        <taxon>Araneoidea</taxon>
        <taxon>Nephilidae</taxon>
        <taxon>Nephila</taxon>
    </lineage>
</organism>
<proteinExistence type="predicted"/>